<dbReference type="GO" id="GO:0003677">
    <property type="term" value="F:DNA binding"/>
    <property type="evidence" value="ECO:0007669"/>
    <property type="project" value="InterPro"/>
</dbReference>
<name>W7QCQ3_9ALTE</name>
<dbReference type="EMBL" id="ARZY01000020">
    <property type="protein sequence ID" value="EWH09691.1"/>
    <property type="molecule type" value="Genomic_DNA"/>
</dbReference>
<dbReference type="PANTHER" id="PTHR21180">
    <property type="entry name" value="ENDONUCLEASE/EXONUCLEASE/PHOSPHATASE FAMILY DOMAIN-CONTAINING PROTEIN 1"/>
    <property type="match status" value="1"/>
</dbReference>
<comment type="caution">
    <text evidence="3">The sequence shown here is derived from an EMBL/GenBank/DDBJ whole genome shotgun (WGS) entry which is preliminary data.</text>
</comment>
<dbReference type="OrthoDB" id="7510573at2"/>
<dbReference type="Pfam" id="PF12836">
    <property type="entry name" value="HHH_3"/>
    <property type="match status" value="1"/>
</dbReference>
<proteinExistence type="predicted"/>
<dbReference type="Gene3D" id="1.10.150.280">
    <property type="entry name" value="AF1531-like domain"/>
    <property type="match status" value="1"/>
</dbReference>
<dbReference type="GO" id="GO:0015628">
    <property type="term" value="P:protein secretion by the type II secretion system"/>
    <property type="evidence" value="ECO:0007669"/>
    <property type="project" value="TreeGrafter"/>
</dbReference>
<dbReference type="NCBIfam" id="TIGR00426">
    <property type="entry name" value="competence protein ComEA helix-hairpin-helix repeat region"/>
    <property type="match status" value="1"/>
</dbReference>
<evidence type="ECO:0000259" key="2">
    <source>
        <dbReference type="SMART" id="SM00278"/>
    </source>
</evidence>
<dbReference type="eggNOG" id="COG1555">
    <property type="taxonomic scope" value="Bacteria"/>
</dbReference>
<evidence type="ECO:0000313" key="4">
    <source>
        <dbReference type="Proteomes" id="UP000019276"/>
    </source>
</evidence>
<dbReference type="GO" id="GO:0015627">
    <property type="term" value="C:type II protein secretion system complex"/>
    <property type="evidence" value="ECO:0007669"/>
    <property type="project" value="TreeGrafter"/>
</dbReference>
<dbReference type="PANTHER" id="PTHR21180:SF32">
    <property type="entry name" value="ENDONUCLEASE_EXONUCLEASE_PHOSPHATASE FAMILY DOMAIN-CONTAINING PROTEIN 1"/>
    <property type="match status" value="1"/>
</dbReference>
<keyword evidence="4" id="KW-1185">Reference proteome</keyword>
<accession>W7QCQ3</accession>
<protein>
    <submittedName>
        <fullName evidence="3">Competence protein</fullName>
    </submittedName>
</protein>
<dbReference type="AlphaFoldDB" id="W7QCQ3"/>
<dbReference type="SMART" id="SM00278">
    <property type="entry name" value="HhH1"/>
    <property type="match status" value="2"/>
</dbReference>
<dbReference type="InterPro" id="IPR004509">
    <property type="entry name" value="Competence_ComEA_HhH"/>
</dbReference>
<keyword evidence="1" id="KW-0732">Signal</keyword>
<dbReference type="RefSeq" id="WP_035014871.1">
    <property type="nucleotide sequence ID" value="NZ_ARZY01000020.1"/>
</dbReference>
<dbReference type="STRING" id="1328313.DS2_11183"/>
<reference evidence="3 4" key="1">
    <citation type="journal article" date="2014" name="Genome Announc.">
        <title>Draft Genome Sequence of the Agar-Degrading Bacterium Catenovulum sp. Strain DS-2, Isolated from Intestines of Haliotis diversicolor.</title>
        <authorList>
            <person name="Shan D."/>
            <person name="Li X."/>
            <person name="Gu Z."/>
            <person name="Wei G."/>
            <person name="Gao Z."/>
            <person name="Shao Z."/>
        </authorList>
    </citation>
    <scope>NUCLEOTIDE SEQUENCE [LARGE SCALE GENOMIC DNA]</scope>
    <source>
        <strain evidence="3 4">DS-2</strain>
    </source>
</reference>
<dbReference type="InterPro" id="IPR010994">
    <property type="entry name" value="RuvA_2-like"/>
</dbReference>
<dbReference type="GO" id="GO:0006281">
    <property type="term" value="P:DNA repair"/>
    <property type="evidence" value="ECO:0007669"/>
    <property type="project" value="InterPro"/>
</dbReference>
<feature type="domain" description="Helix-hairpin-helix DNA-binding motif class 1" evidence="2">
    <location>
        <begin position="82"/>
        <end position="101"/>
    </location>
</feature>
<sequence length="105" mass="11285">MNKSILGVALATAFVFAPNLSANVEHSASTAVKALEQNKKLAKLNLNTVSYEQLVKVPGIGKSRAKAVIAYIEKNGKLDSFEQLKSVKGIGKGTLNKLKQNFVIE</sequence>
<evidence type="ECO:0000313" key="3">
    <source>
        <dbReference type="EMBL" id="EWH09691.1"/>
    </source>
</evidence>
<evidence type="ECO:0000256" key="1">
    <source>
        <dbReference type="SAM" id="SignalP"/>
    </source>
</evidence>
<dbReference type="InterPro" id="IPR051675">
    <property type="entry name" value="Endo/Exo/Phosphatase_dom_1"/>
</dbReference>
<dbReference type="SUPFAM" id="SSF47781">
    <property type="entry name" value="RuvA domain 2-like"/>
    <property type="match status" value="1"/>
</dbReference>
<feature type="chain" id="PRO_5004898119" evidence="1">
    <location>
        <begin position="23"/>
        <end position="105"/>
    </location>
</feature>
<gene>
    <name evidence="3" type="ORF">DS2_11183</name>
</gene>
<dbReference type="Proteomes" id="UP000019276">
    <property type="component" value="Unassembled WGS sequence"/>
</dbReference>
<organism evidence="3 4">
    <name type="scientific">Catenovulum agarivorans DS-2</name>
    <dbReference type="NCBI Taxonomy" id="1328313"/>
    <lineage>
        <taxon>Bacteria</taxon>
        <taxon>Pseudomonadati</taxon>
        <taxon>Pseudomonadota</taxon>
        <taxon>Gammaproteobacteria</taxon>
        <taxon>Alteromonadales</taxon>
        <taxon>Alteromonadaceae</taxon>
        <taxon>Catenovulum</taxon>
    </lineage>
</organism>
<feature type="domain" description="Helix-hairpin-helix DNA-binding motif class 1" evidence="2">
    <location>
        <begin position="52"/>
        <end position="71"/>
    </location>
</feature>
<dbReference type="InterPro" id="IPR003583">
    <property type="entry name" value="Hlx-hairpin-Hlx_DNA-bd_motif"/>
</dbReference>
<feature type="signal peptide" evidence="1">
    <location>
        <begin position="1"/>
        <end position="22"/>
    </location>
</feature>